<feature type="domain" description="RING-type" evidence="15">
    <location>
        <begin position="357"/>
        <end position="400"/>
    </location>
</feature>
<dbReference type="GO" id="GO:0006511">
    <property type="term" value="P:ubiquitin-dependent protein catabolic process"/>
    <property type="evidence" value="ECO:0007669"/>
    <property type="project" value="TreeGrafter"/>
</dbReference>
<dbReference type="PROSITE" id="PS50089">
    <property type="entry name" value="ZF_RING_2"/>
    <property type="match status" value="1"/>
</dbReference>
<dbReference type="EMBL" id="MU865979">
    <property type="protein sequence ID" value="KAK4444314.1"/>
    <property type="molecule type" value="Genomic_DNA"/>
</dbReference>
<dbReference type="CDD" id="cd16473">
    <property type="entry name" value="RING-H2_RNF103"/>
    <property type="match status" value="1"/>
</dbReference>
<dbReference type="GO" id="GO:0016020">
    <property type="term" value="C:membrane"/>
    <property type="evidence" value="ECO:0007669"/>
    <property type="project" value="UniProtKB-SubCell"/>
</dbReference>
<feature type="transmembrane region" description="Helical" evidence="14">
    <location>
        <begin position="224"/>
        <end position="248"/>
    </location>
</feature>
<evidence type="ECO:0000256" key="2">
    <source>
        <dbReference type="ARBA" id="ARBA00004141"/>
    </source>
</evidence>
<dbReference type="GO" id="GO:0016567">
    <property type="term" value="P:protein ubiquitination"/>
    <property type="evidence" value="ECO:0007669"/>
    <property type="project" value="TreeGrafter"/>
</dbReference>
<feature type="region of interest" description="Disordered" evidence="13">
    <location>
        <begin position="456"/>
        <end position="494"/>
    </location>
</feature>
<evidence type="ECO:0000256" key="14">
    <source>
        <dbReference type="SAM" id="Phobius"/>
    </source>
</evidence>
<evidence type="ECO:0000256" key="6">
    <source>
        <dbReference type="ARBA" id="ARBA00022723"/>
    </source>
</evidence>
<sequence>MHDHDDNLLLSNPSWDDPGPDTIVKNITALSRHLTFSTRIQRNIIVLASKRTPNAYGFLYVPDLPPEDPCVKQAESFVPASAARRSDLPPTDNYNLIALAPWISSTCSKSYIQSASLAPIRALIFYRPGNSSTTPPAATSAVWDIDGSGKWRTQGSFLVFAVPSHAGERMMHHLSLYSGNVTDIPYAQNISDLYAPTANDYVRMWADMDTSTSTSTRGTLFANWVYFLVVVAVLVTVFSATSLTMHLAQAGRRISLRRRVRSGEVNLEAMGITRVPMPMAEIQKFPLYTYRYEPLGTSPTTSPKPLGKSPSSASATKRGQGRFSDVGENATPPQQTISPEPLPANSFAEADPSQPVCAICLERFQNRVTIIREIRCGHIFHPACIDEFLSEVSSLCPICKASMLPAGYCPKITNEMVRREVAIRKLRYNVYDEDGSEDGRRRVWISGVTGAFRNSASNRRDHTRTLSAQTGQIDANGISIGHPRTGSEHVLQDDVGGARGLQLQQH</sequence>
<proteinExistence type="predicted"/>
<dbReference type="PANTHER" id="PTHR45977:SF4">
    <property type="entry name" value="RING-TYPE DOMAIN-CONTAINING PROTEIN"/>
    <property type="match status" value="1"/>
</dbReference>
<dbReference type="Proteomes" id="UP001321760">
    <property type="component" value="Unassembled WGS sequence"/>
</dbReference>
<evidence type="ECO:0000256" key="4">
    <source>
        <dbReference type="ARBA" id="ARBA00022679"/>
    </source>
</evidence>
<comment type="subcellular location">
    <subcellularLocation>
        <location evidence="2">Membrane</location>
        <topology evidence="2">Multi-pass membrane protein</topology>
    </subcellularLocation>
</comment>
<dbReference type="InterPro" id="IPR001841">
    <property type="entry name" value="Znf_RING"/>
</dbReference>
<dbReference type="EC" id="2.3.2.27" evidence="3"/>
<dbReference type="AlphaFoldDB" id="A0AAV9G879"/>
<dbReference type="Pfam" id="PF13639">
    <property type="entry name" value="zf-RING_2"/>
    <property type="match status" value="1"/>
</dbReference>
<reference evidence="16" key="1">
    <citation type="journal article" date="2023" name="Mol. Phylogenet. Evol.">
        <title>Genome-scale phylogeny and comparative genomics of the fungal order Sordariales.</title>
        <authorList>
            <person name="Hensen N."/>
            <person name="Bonometti L."/>
            <person name="Westerberg I."/>
            <person name="Brannstrom I.O."/>
            <person name="Guillou S."/>
            <person name="Cros-Aarteil S."/>
            <person name="Calhoun S."/>
            <person name="Haridas S."/>
            <person name="Kuo A."/>
            <person name="Mondo S."/>
            <person name="Pangilinan J."/>
            <person name="Riley R."/>
            <person name="LaButti K."/>
            <person name="Andreopoulos B."/>
            <person name="Lipzen A."/>
            <person name="Chen C."/>
            <person name="Yan M."/>
            <person name="Daum C."/>
            <person name="Ng V."/>
            <person name="Clum A."/>
            <person name="Steindorff A."/>
            <person name="Ohm R.A."/>
            <person name="Martin F."/>
            <person name="Silar P."/>
            <person name="Natvig D.O."/>
            <person name="Lalanne C."/>
            <person name="Gautier V."/>
            <person name="Ament-Velasquez S.L."/>
            <person name="Kruys A."/>
            <person name="Hutchinson M.I."/>
            <person name="Powell A.J."/>
            <person name="Barry K."/>
            <person name="Miller A.N."/>
            <person name="Grigoriev I.V."/>
            <person name="Debuchy R."/>
            <person name="Gladieux P."/>
            <person name="Hiltunen Thoren M."/>
            <person name="Johannesson H."/>
        </authorList>
    </citation>
    <scope>NUCLEOTIDE SEQUENCE</scope>
    <source>
        <strain evidence="16">PSN243</strain>
    </source>
</reference>
<reference evidence="16" key="2">
    <citation type="submission" date="2023-05" db="EMBL/GenBank/DDBJ databases">
        <authorList>
            <consortium name="Lawrence Berkeley National Laboratory"/>
            <person name="Steindorff A."/>
            <person name="Hensen N."/>
            <person name="Bonometti L."/>
            <person name="Westerberg I."/>
            <person name="Brannstrom I.O."/>
            <person name="Guillou S."/>
            <person name="Cros-Aarteil S."/>
            <person name="Calhoun S."/>
            <person name="Haridas S."/>
            <person name="Kuo A."/>
            <person name="Mondo S."/>
            <person name="Pangilinan J."/>
            <person name="Riley R."/>
            <person name="Labutti K."/>
            <person name="Andreopoulos B."/>
            <person name="Lipzen A."/>
            <person name="Chen C."/>
            <person name="Yanf M."/>
            <person name="Daum C."/>
            <person name="Ng V."/>
            <person name="Clum A."/>
            <person name="Ohm R."/>
            <person name="Martin F."/>
            <person name="Silar P."/>
            <person name="Natvig D."/>
            <person name="Lalanne C."/>
            <person name="Gautier V."/>
            <person name="Ament-Velasquez S.L."/>
            <person name="Kruys A."/>
            <person name="Hutchinson M.I."/>
            <person name="Powell A.J."/>
            <person name="Barry K."/>
            <person name="Miller A.N."/>
            <person name="Grigoriev I.V."/>
            <person name="Debuchy R."/>
            <person name="Gladieux P."/>
            <person name="Thoren M.H."/>
            <person name="Johannesson H."/>
        </authorList>
    </citation>
    <scope>NUCLEOTIDE SEQUENCE</scope>
    <source>
        <strain evidence="16">PSN243</strain>
    </source>
</reference>
<name>A0AAV9G879_9PEZI</name>
<dbReference type="SUPFAM" id="SSF57850">
    <property type="entry name" value="RING/U-box"/>
    <property type="match status" value="1"/>
</dbReference>
<keyword evidence="5 14" id="KW-0812">Transmembrane</keyword>
<gene>
    <name evidence="16" type="ORF">QBC34DRAFT_452059</name>
</gene>
<evidence type="ECO:0000256" key="13">
    <source>
        <dbReference type="SAM" id="MobiDB-lite"/>
    </source>
</evidence>
<comment type="caution">
    <text evidence="16">The sequence shown here is derived from an EMBL/GenBank/DDBJ whole genome shotgun (WGS) entry which is preliminary data.</text>
</comment>
<evidence type="ECO:0000256" key="1">
    <source>
        <dbReference type="ARBA" id="ARBA00000900"/>
    </source>
</evidence>
<keyword evidence="9" id="KW-0862">Zinc</keyword>
<organism evidence="16 17">
    <name type="scientific">Podospora aff. communis PSN243</name>
    <dbReference type="NCBI Taxonomy" id="3040156"/>
    <lineage>
        <taxon>Eukaryota</taxon>
        <taxon>Fungi</taxon>
        <taxon>Dikarya</taxon>
        <taxon>Ascomycota</taxon>
        <taxon>Pezizomycotina</taxon>
        <taxon>Sordariomycetes</taxon>
        <taxon>Sordariomycetidae</taxon>
        <taxon>Sordariales</taxon>
        <taxon>Podosporaceae</taxon>
        <taxon>Podospora</taxon>
    </lineage>
</organism>
<dbReference type="SMART" id="SM00184">
    <property type="entry name" value="RING"/>
    <property type="match status" value="1"/>
</dbReference>
<dbReference type="InterPro" id="IPR013083">
    <property type="entry name" value="Znf_RING/FYVE/PHD"/>
</dbReference>
<evidence type="ECO:0000256" key="5">
    <source>
        <dbReference type="ARBA" id="ARBA00022692"/>
    </source>
</evidence>
<evidence type="ECO:0000256" key="10">
    <source>
        <dbReference type="ARBA" id="ARBA00022989"/>
    </source>
</evidence>
<accession>A0AAV9G879</accession>
<evidence type="ECO:0000256" key="9">
    <source>
        <dbReference type="ARBA" id="ARBA00022833"/>
    </source>
</evidence>
<dbReference type="Gene3D" id="3.30.40.10">
    <property type="entry name" value="Zinc/RING finger domain, C3HC4 (zinc finger)"/>
    <property type="match status" value="1"/>
</dbReference>
<evidence type="ECO:0000313" key="17">
    <source>
        <dbReference type="Proteomes" id="UP001321760"/>
    </source>
</evidence>
<keyword evidence="8" id="KW-0833">Ubl conjugation pathway</keyword>
<keyword evidence="4" id="KW-0808">Transferase</keyword>
<dbReference type="GO" id="GO:0008270">
    <property type="term" value="F:zinc ion binding"/>
    <property type="evidence" value="ECO:0007669"/>
    <property type="project" value="UniProtKB-KW"/>
</dbReference>
<protein>
    <recommendedName>
        <fullName evidence="3">RING-type E3 ubiquitin transferase</fullName>
        <ecNumber evidence="3">2.3.2.27</ecNumber>
    </recommendedName>
</protein>
<dbReference type="GO" id="GO:0061630">
    <property type="term" value="F:ubiquitin protein ligase activity"/>
    <property type="evidence" value="ECO:0007669"/>
    <property type="project" value="UniProtKB-EC"/>
</dbReference>
<evidence type="ECO:0000256" key="11">
    <source>
        <dbReference type="ARBA" id="ARBA00023136"/>
    </source>
</evidence>
<evidence type="ECO:0000256" key="8">
    <source>
        <dbReference type="ARBA" id="ARBA00022786"/>
    </source>
</evidence>
<comment type="catalytic activity">
    <reaction evidence="1">
        <text>S-ubiquitinyl-[E2 ubiquitin-conjugating enzyme]-L-cysteine + [acceptor protein]-L-lysine = [E2 ubiquitin-conjugating enzyme]-L-cysteine + N(6)-ubiquitinyl-[acceptor protein]-L-lysine.</text>
        <dbReference type="EC" id="2.3.2.27"/>
    </reaction>
</comment>
<dbReference type="PANTHER" id="PTHR45977">
    <property type="entry name" value="TARGET OF ERK KINASE MPK-1"/>
    <property type="match status" value="1"/>
</dbReference>
<evidence type="ECO:0000256" key="7">
    <source>
        <dbReference type="ARBA" id="ARBA00022771"/>
    </source>
</evidence>
<keyword evidence="11 14" id="KW-0472">Membrane</keyword>
<evidence type="ECO:0000313" key="16">
    <source>
        <dbReference type="EMBL" id="KAK4444314.1"/>
    </source>
</evidence>
<keyword evidence="10 14" id="KW-1133">Transmembrane helix</keyword>
<evidence type="ECO:0000259" key="15">
    <source>
        <dbReference type="PROSITE" id="PS50089"/>
    </source>
</evidence>
<keyword evidence="17" id="KW-1185">Reference proteome</keyword>
<feature type="region of interest" description="Disordered" evidence="13">
    <location>
        <begin position="298"/>
        <end position="346"/>
    </location>
</feature>
<feature type="compositionally biased region" description="Polar residues" evidence="13">
    <location>
        <begin position="298"/>
        <end position="317"/>
    </location>
</feature>
<keyword evidence="6" id="KW-0479">Metal-binding</keyword>
<evidence type="ECO:0000256" key="3">
    <source>
        <dbReference type="ARBA" id="ARBA00012483"/>
    </source>
</evidence>
<keyword evidence="7 12" id="KW-0863">Zinc-finger</keyword>
<evidence type="ECO:0000256" key="12">
    <source>
        <dbReference type="PROSITE-ProRule" id="PRU00175"/>
    </source>
</evidence>